<dbReference type="Pfam" id="PF11951">
    <property type="entry name" value="Fungal_trans_2"/>
    <property type="match status" value="1"/>
</dbReference>
<gene>
    <name evidence="3" type="ORF">BDV96DRAFT_503782</name>
</gene>
<name>A0A6A5YRQ7_9PLEO</name>
<accession>A0A6A5YRQ7</accession>
<dbReference type="PROSITE" id="PS50048">
    <property type="entry name" value="ZN2_CY6_FUNGAL_2"/>
    <property type="match status" value="1"/>
</dbReference>
<dbReference type="CDD" id="cd00067">
    <property type="entry name" value="GAL4"/>
    <property type="match status" value="1"/>
</dbReference>
<dbReference type="SMART" id="SM00066">
    <property type="entry name" value="GAL4"/>
    <property type="match status" value="1"/>
</dbReference>
<dbReference type="InterPro" id="IPR036864">
    <property type="entry name" value="Zn2-C6_fun-type_DNA-bd_sf"/>
</dbReference>
<protein>
    <recommendedName>
        <fullName evidence="2">Zn(2)-C6 fungal-type domain-containing protein</fullName>
    </recommendedName>
</protein>
<proteinExistence type="predicted"/>
<dbReference type="InterPro" id="IPR021858">
    <property type="entry name" value="Fun_TF"/>
</dbReference>
<dbReference type="GO" id="GO:0008270">
    <property type="term" value="F:zinc ion binding"/>
    <property type="evidence" value="ECO:0007669"/>
    <property type="project" value="InterPro"/>
</dbReference>
<dbReference type="InterPro" id="IPR053157">
    <property type="entry name" value="Sterol_Uptake_Regulator"/>
</dbReference>
<dbReference type="PANTHER" id="PTHR47784:SF4">
    <property type="entry name" value="ZN(II)2CYS6 TRANSCRIPTION FACTOR (EUROFUNG)"/>
    <property type="match status" value="1"/>
</dbReference>
<dbReference type="OrthoDB" id="4937900at2759"/>
<feature type="domain" description="Zn(2)-C6 fungal-type" evidence="2">
    <location>
        <begin position="17"/>
        <end position="47"/>
    </location>
</feature>
<sequence>MPERVPKRRAHTKSRKGCIQCKQRHTKCDEVHPQCTNCVRLEIQCSWPDRKNGLSPQAQSPHPETHVIMAQGSRSFTRINSPAAAVSVLGLDDMRLLHHWTTKTCKSMDLGAMSSIWQEDFIEIGFEHPFLLHGFLAVAAIHKAVSAPQTDNSKLLLQADLHITNALRTYRQHLVNPTRESCVPMFIMATVLAMYNLGIAQLEEPEDSISAIHHCFRLIKGVQVVLQPHWDHVKQNQYFHLMANKAMSSRADALDTREVPEIMRLQELADGLEEQDQKACTQAIHELHKTYISIANCAETEDVYSVMFVWPSVVTDRYLDLLSSQNPIAAIILSYFAVLLAKSRQNWWFRDWPRRIIIASQRIVDKSPEFQEWMQLPMATLESQG</sequence>
<organism evidence="3 4">
    <name type="scientific">Lophiotrema nucula</name>
    <dbReference type="NCBI Taxonomy" id="690887"/>
    <lineage>
        <taxon>Eukaryota</taxon>
        <taxon>Fungi</taxon>
        <taxon>Dikarya</taxon>
        <taxon>Ascomycota</taxon>
        <taxon>Pezizomycotina</taxon>
        <taxon>Dothideomycetes</taxon>
        <taxon>Pleosporomycetidae</taxon>
        <taxon>Pleosporales</taxon>
        <taxon>Lophiotremataceae</taxon>
        <taxon>Lophiotrema</taxon>
    </lineage>
</organism>
<dbReference type="SUPFAM" id="SSF57701">
    <property type="entry name" value="Zn2/Cys6 DNA-binding domain"/>
    <property type="match status" value="1"/>
</dbReference>
<dbReference type="Gene3D" id="4.10.240.10">
    <property type="entry name" value="Zn(2)-C6 fungal-type DNA-binding domain"/>
    <property type="match status" value="1"/>
</dbReference>
<keyword evidence="1" id="KW-0539">Nucleus</keyword>
<dbReference type="GO" id="GO:0001228">
    <property type="term" value="F:DNA-binding transcription activator activity, RNA polymerase II-specific"/>
    <property type="evidence" value="ECO:0007669"/>
    <property type="project" value="TreeGrafter"/>
</dbReference>
<evidence type="ECO:0000259" key="2">
    <source>
        <dbReference type="PROSITE" id="PS50048"/>
    </source>
</evidence>
<dbReference type="AlphaFoldDB" id="A0A6A5YRQ7"/>
<dbReference type="EMBL" id="ML977345">
    <property type="protein sequence ID" value="KAF2108841.1"/>
    <property type="molecule type" value="Genomic_DNA"/>
</dbReference>
<reference evidence="3" key="1">
    <citation type="journal article" date="2020" name="Stud. Mycol.">
        <title>101 Dothideomycetes genomes: a test case for predicting lifestyles and emergence of pathogens.</title>
        <authorList>
            <person name="Haridas S."/>
            <person name="Albert R."/>
            <person name="Binder M."/>
            <person name="Bloem J."/>
            <person name="Labutti K."/>
            <person name="Salamov A."/>
            <person name="Andreopoulos B."/>
            <person name="Baker S."/>
            <person name="Barry K."/>
            <person name="Bills G."/>
            <person name="Bluhm B."/>
            <person name="Cannon C."/>
            <person name="Castanera R."/>
            <person name="Culley D."/>
            <person name="Daum C."/>
            <person name="Ezra D."/>
            <person name="Gonzalez J."/>
            <person name="Henrissat B."/>
            <person name="Kuo A."/>
            <person name="Liang C."/>
            <person name="Lipzen A."/>
            <person name="Lutzoni F."/>
            <person name="Magnuson J."/>
            <person name="Mondo S."/>
            <person name="Nolan M."/>
            <person name="Ohm R."/>
            <person name="Pangilinan J."/>
            <person name="Park H.-J."/>
            <person name="Ramirez L."/>
            <person name="Alfaro M."/>
            <person name="Sun H."/>
            <person name="Tritt A."/>
            <person name="Yoshinaga Y."/>
            <person name="Zwiers L.-H."/>
            <person name="Turgeon B."/>
            <person name="Goodwin S."/>
            <person name="Spatafora J."/>
            <person name="Crous P."/>
            <person name="Grigoriev I."/>
        </authorList>
    </citation>
    <scope>NUCLEOTIDE SEQUENCE</scope>
    <source>
        <strain evidence="3">CBS 627.86</strain>
    </source>
</reference>
<dbReference type="Pfam" id="PF00172">
    <property type="entry name" value="Zn_clus"/>
    <property type="match status" value="1"/>
</dbReference>
<dbReference type="Proteomes" id="UP000799770">
    <property type="component" value="Unassembled WGS sequence"/>
</dbReference>
<evidence type="ECO:0000256" key="1">
    <source>
        <dbReference type="ARBA" id="ARBA00023242"/>
    </source>
</evidence>
<dbReference type="InterPro" id="IPR001138">
    <property type="entry name" value="Zn2Cys6_DnaBD"/>
</dbReference>
<evidence type="ECO:0000313" key="4">
    <source>
        <dbReference type="Proteomes" id="UP000799770"/>
    </source>
</evidence>
<keyword evidence="4" id="KW-1185">Reference proteome</keyword>
<evidence type="ECO:0000313" key="3">
    <source>
        <dbReference type="EMBL" id="KAF2108841.1"/>
    </source>
</evidence>
<dbReference type="PROSITE" id="PS00463">
    <property type="entry name" value="ZN2_CY6_FUNGAL_1"/>
    <property type="match status" value="1"/>
</dbReference>
<dbReference type="PANTHER" id="PTHR47784">
    <property type="entry name" value="STEROL UPTAKE CONTROL PROTEIN 2"/>
    <property type="match status" value="1"/>
</dbReference>